<dbReference type="PROSITE" id="PS50928">
    <property type="entry name" value="ABC_TM1"/>
    <property type="match status" value="1"/>
</dbReference>
<dbReference type="InterPro" id="IPR050901">
    <property type="entry name" value="BP-dep_ABC_trans_perm"/>
</dbReference>
<reference evidence="9" key="1">
    <citation type="submission" date="2018-05" db="EMBL/GenBank/DDBJ databases">
        <authorList>
            <person name="Lanie J.A."/>
            <person name="Ng W.-L."/>
            <person name="Kazmierczak K.M."/>
            <person name="Andrzejewski T.M."/>
            <person name="Davidsen T.M."/>
            <person name="Wayne K.J."/>
            <person name="Tettelin H."/>
            <person name="Glass J.I."/>
            <person name="Rusch D."/>
            <person name="Podicherti R."/>
            <person name="Tsui H.-C.T."/>
            <person name="Winkler M.E."/>
        </authorList>
    </citation>
    <scope>NUCLEOTIDE SEQUENCE</scope>
</reference>
<keyword evidence="6 7" id="KW-0472">Membrane</keyword>
<sequence length="119" mass="13489">MSTFVREINPEIEEAAIVDGCNRWQLMRWIIYPLSKSGMAAVFLVSLLTVWNNFLLPLIFTRSPDSQMLTVVLSLFVGQYEVAWEDMAAAAVVTMLPPFLIALFFQRFLIRGMTLGAVK</sequence>
<dbReference type="CDD" id="cd06261">
    <property type="entry name" value="TM_PBP2"/>
    <property type="match status" value="1"/>
</dbReference>
<dbReference type="AlphaFoldDB" id="A0A382HBW9"/>
<keyword evidence="4 7" id="KW-0812">Transmembrane</keyword>
<dbReference type="InterPro" id="IPR035906">
    <property type="entry name" value="MetI-like_sf"/>
</dbReference>
<evidence type="ECO:0000256" key="1">
    <source>
        <dbReference type="ARBA" id="ARBA00004651"/>
    </source>
</evidence>
<protein>
    <recommendedName>
        <fullName evidence="8">ABC transmembrane type-1 domain-containing protein</fullName>
    </recommendedName>
</protein>
<dbReference type="EMBL" id="UINC01060104">
    <property type="protein sequence ID" value="SVB84253.1"/>
    <property type="molecule type" value="Genomic_DNA"/>
</dbReference>
<feature type="domain" description="ABC transmembrane type-1" evidence="8">
    <location>
        <begin position="1"/>
        <end position="105"/>
    </location>
</feature>
<feature type="transmembrane region" description="Helical" evidence="7">
    <location>
        <begin position="87"/>
        <end position="105"/>
    </location>
</feature>
<evidence type="ECO:0000256" key="3">
    <source>
        <dbReference type="ARBA" id="ARBA00022475"/>
    </source>
</evidence>
<proteinExistence type="predicted"/>
<keyword evidence="5 7" id="KW-1133">Transmembrane helix</keyword>
<evidence type="ECO:0000256" key="7">
    <source>
        <dbReference type="SAM" id="Phobius"/>
    </source>
</evidence>
<dbReference type="GO" id="GO:0055085">
    <property type="term" value="P:transmembrane transport"/>
    <property type="evidence" value="ECO:0007669"/>
    <property type="project" value="InterPro"/>
</dbReference>
<dbReference type="Gene3D" id="1.10.3720.10">
    <property type="entry name" value="MetI-like"/>
    <property type="match status" value="1"/>
</dbReference>
<organism evidence="9">
    <name type="scientific">marine metagenome</name>
    <dbReference type="NCBI Taxonomy" id="408172"/>
    <lineage>
        <taxon>unclassified sequences</taxon>
        <taxon>metagenomes</taxon>
        <taxon>ecological metagenomes</taxon>
    </lineage>
</organism>
<evidence type="ECO:0000256" key="4">
    <source>
        <dbReference type="ARBA" id="ARBA00022692"/>
    </source>
</evidence>
<accession>A0A382HBW9</accession>
<dbReference type="SUPFAM" id="SSF161098">
    <property type="entry name" value="MetI-like"/>
    <property type="match status" value="1"/>
</dbReference>
<evidence type="ECO:0000313" key="9">
    <source>
        <dbReference type="EMBL" id="SVB84253.1"/>
    </source>
</evidence>
<evidence type="ECO:0000259" key="8">
    <source>
        <dbReference type="PROSITE" id="PS50928"/>
    </source>
</evidence>
<dbReference type="InterPro" id="IPR000515">
    <property type="entry name" value="MetI-like"/>
</dbReference>
<comment type="subcellular location">
    <subcellularLocation>
        <location evidence="1">Cell membrane</location>
        <topology evidence="1">Multi-pass membrane protein</topology>
    </subcellularLocation>
</comment>
<dbReference type="PANTHER" id="PTHR32243:SF18">
    <property type="entry name" value="INNER MEMBRANE ABC TRANSPORTER PERMEASE PROTEIN YCJP"/>
    <property type="match status" value="1"/>
</dbReference>
<dbReference type="PANTHER" id="PTHR32243">
    <property type="entry name" value="MALTOSE TRANSPORT SYSTEM PERMEASE-RELATED"/>
    <property type="match status" value="1"/>
</dbReference>
<evidence type="ECO:0000256" key="6">
    <source>
        <dbReference type="ARBA" id="ARBA00023136"/>
    </source>
</evidence>
<feature type="transmembrane region" description="Helical" evidence="7">
    <location>
        <begin position="37"/>
        <end position="60"/>
    </location>
</feature>
<dbReference type="Pfam" id="PF00528">
    <property type="entry name" value="BPD_transp_1"/>
    <property type="match status" value="1"/>
</dbReference>
<keyword evidence="2" id="KW-0813">Transport</keyword>
<evidence type="ECO:0000256" key="5">
    <source>
        <dbReference type="ARBA" id="ARBA00022989"/>
    </source>
</evidence>
<evidence type="ECO:0000256" key="2">
    <source>
        <dbReference type="ARBA" id="ARBA00022448"/>
    </source>
</evidence>
<dbReference type="GO" id="GO:0005886">
    <property type="term" value="C:plasma membrane"/>
    <property type="evidence" value="ECO:0007669"/>
    <property type="project" value="UniProtKB-SubCell"/>
</dbReference>
<gene>
    <name evidence="9" type="ORF">METZ01_LOCUS237107</name>
</gene>
<keyword evidence="3" id="KW-1003">Cell membrane</keyword>
<name>A0A382HBW9_9ZZZZ</name>